<gene>
    <name evidence="2" type="primary">ELF3</name>
</gene>
<feature type="region of interest" description="Disordered" evidence="1">
    <location>
        <begin position="427"/>
        <end position="476"/>
    </location>
</feature>
<evidence type="ECO:0000313" key="2">
    <source>
        <dbReference type="EMBL" id="UZC46527.1"/>
    </source>
</evidence>
<evidence type="ECO:0000256" key="1">
    <source>
        <dbReference type="SAM" id="MobiDB-lite"/>
    </source>
</evidence>
<feature type="compositionally biased region" description="Polar residues" evidence="1">
    <location>
        <begin position="127"/>
        <end position="140"/>
    </location>
</feature>
<feature type="compositionally biased region" description="Basic and acidic residues" evidence="1">
    <location>
        <begin position="225"/>
        <end position="240"/>
    </location>
</feature>
<name>A0A9E7VBW8_9ASPA</name>
<feature type="compositionally biased region" description="Basic and acidic residues" evidence="1">
    <location>
        <begin position="1"/>
        <end position="14"/>
    </location>
</feature>
<protein>
    <submittedName>
        <fullName evidence="2">ELF3</fullName>
    </submittedName>
</protein>
<sequence length="735" mass="80708">MGTMKVGKENDKSMRPMFPRVHVNDTEKGGPRAPPRNKMALYEQLSIPLQKFSSKTLPPHKPGSMVPSALSMQGDTNYRIAHSPFHIPHSRPPSSAEKSYSRSSDGKSNKEMEFERSTDRAAVSGAEGSTFNVHSFAGGTNSFKEKYDDDNDDFRVPNFAPSEVAPRSKDAPLLELNNPASFGETNVQNSTTFDSSIHVLSSSGKPNVRAFEKLSWKRERIAIEQESRETSSSKEHRDEISNNPEAGEMLTGSSKIFSAPSDRGAETNMKFFDKTGHHVVRMDNEVSHDGFVENRIANKMQRRSCFGPSFGFSQRSFDDKANGSGDLKDAERNGERSEASMMDSISVLDISPDDVVGIIGPKQFWKARRAIVNQQRVFAIQVFELHRLIKVQKLFAESPHLLLDDSEIITIQPTLATKNLPVASSLKHQQVNQRRDYSTLNPSQNTDPSVEKTSASNLQPEGKDLQPKGKDPNKELCQLNRNAPITANTHPPIPMAADNRPNPWCFQPPPANQWLIPVMSPSEGLIYKPYTGPCAPPPGFMTPLCGGCAPLNIPSLGGDFMNPPYGFPSSHQQQNLILPAAPAIAPNYFPSPYTIPMANPVISTSAVEQVSPLTNVKSDGRSLQCSQSSCNITNTKIEALSGYLPKNNSSSKDHELQASTASSPGDDKARGEGRDLLPVFSVCPAAEGSSQPSQSSGKENQTHVIKVIPHNARSATESAARIFRSIQRERRQFEM</sequence>
<dbReference type="InterPro" id="IPR039319">
    <property type="entry name" value="ELF3-like"/>
</dbReference>
<proteinExistence type="evidence at transcript level"/>
<dbReference type="PANTHER" id="PTHR34281">
    <property type="entry name" value="PROTEIN EARLY FLOWERING 3"/>
    <property type="match status" value="1"/>
</dbReference>
<dbReference type="GO" id="GO:2000028">
    <property type="term" value="P:regulation of photoperiodism, flowering"/>
    <property type="evidence" value="ECO:0007669"/>
    <property type="project" value="InterPro"/>
</dbReference>
<organism evidence="2">
    <name type="scientific">Oncidium sp. BY-2020</name>
    <dbReference type="NCBI Taxonomy" id="2721752"/>
    <lineage>
        <taxon>Eukaryota</taxon>
        <taxon>Viridiplantae</taxon>
        <taxon>Streptophyta</taxon>
        <taxon>Embryophyta</taxon>
        <taxon>Tracheophyta</taxon>
        <taxon>Spermatophyta</taxon>
        <taxon>Magnoliopsida</taxon>
        <taxon>Liliopsida</taxon>
        <taxon>Asparagales</taxon>
        <taxon>Orchidaceae</taxon>
        <taxon>Epidendroideae</taxon>
        <taxon>Cymbidieae</taxon>
        <taxon>Oncidiinae</taxon>
        <taxon>Oncidium</taxon>
    </lineage>
</organism>
<feature type="region of interest" description="Disordered" evidence="1">
    <location>
        <begin position="316"/>
        <end position="338"/>
    </location>
</feature>
<dbReference type="AlphaFoldDB" id="A0A9E7VBW8"/>
<feature type="region of interest" description="Disordered" evidence="1">
    <location>
        <begin position="225"/>
        <end position="262"/>
    </location>
</feature>
<reference evidence="2" key="1">
    <citation type="submission" date="2021-11" db="EMBL/GenBank/DDBJ databases">
        <authorList>
            <person name="Tan Y."/>
            <person name="Pei X."/>
        </authorList>
    </citation>
    <scope>NUCLEOTIDE SEQUENCE</scope>
</reference>
<feature type="region of interest" description="Disordered" evidence="1">
    <location>
        <begin position="82"/>
        <end position="140"/>
    </location>
</feature>
<dbReference type="PANTHER" id="PTHR34281:SF2">
    <property type="entry name" value="PROTEIN EARLY FLOWERING 3"/>
    <property type="match status" value="1"/>
</dbReference>
<dbReference type="EMBL" id="OL613896">
    <property type="protein sequence ID" value="UZC46527.1"/>
    <property type="molecule type" value="mRNA"/>
</dbReference>
<feature type="region of interest" description="Disordered" evidence="1">
    <location>
        <begin position="644"/>
        <end position="673"/>
    </location>
</feature>
<feature type="compositionally biased region" description="Polar residues" evidence="1">
    <location>
        <begin position="427"/>
        <end position="459"/>
    </location>
</feature>
<feature type="compositionally biased region" description="Polar residues" evidence="1">
    <location>
        <begin position="92"/>
        <end position="103"/>
    </location>
</feature>
<feature type="region of interest" description="Disordered" evidence="1">
    <location>
        <begin position="154"/>
        <end position="187"/>
    </location>
</feature>
<feature type="compositionally biased region" description="Basic and acidic residues" evidence="1">
    <location>
        <begin position="104"/>
        <end position="119"/>
    </location>
</feature>
<accession>A0A9E7VBW8</accession>
<feature type="region of interest" description="Disordered" evidence="1">
    <location>
        <begin position="1"/>
        <end position="37"/>
    </location>
</feature>
<feature type="compositionally biased region" description="Basic and acidic residues" evidence="1">
    <location>
        <begin position="461"/>
        <end position="474"/>
    </location>
</feature>
<feature type="compositionally biased region" description="Polar residues" evidence="1">
    <location>
        <begin position="178"/>
        <end position="187"/>
    </location>
</feature>